<feature type="domain" description="Bacterial alpha-L-rhamnosidase N-terminal" evidence="8">
    <location>
        <begin position="171"/>
        <end position="362"/>
    </location>
</feature>
<dbReference type="PANTHER" id="PTHR33307">
    <property type="entry name" value="ALPHA-RHAMNOSIDASE (EUROFUNG)"/>
    <property type="match status" value="1"/>
</dbReference>
<evidence type="ECO:0000256" key="6">
    <source>
        <dbReference type="SAM" id="SignalP"/>
    </source>
</evidence>
<feature type="region of interest" description="Disordered" evidence="4">
    <location>
        <begin position="1244"/>
        <end position="1272"/>
    </location>
</feature>
<evidence type="ECO:0000256" key="4">
    <source>
        <dbReference type="SAM" id="MobiDB-lite"/>
    </source>
</evidence>
<keyword evidence="12" id="KW-1185">Reference proteome</keyword>
<feature type="chain" id="PRO_5047445193" description="alpha-L-rhamnosidase" evidence="6">
    <location>
        <begin position="26"/>
        <end position="1302"/>
    </location>
</feature>
<evidence type="ECO:0000256" key="3">
    <source>
        <dbReference type="ARBA" id="ARBA00022801"/>
    </source>
</evidence>
<dbReference type="EMBL" id="JACOQK010000001">
    <property type="protein sequence ID" value="MBC5787482.1"/>
    <property type="molecule type" value="Genomic_DNA"/>
</dbReference>
<protein>
    <recommendedName>
        <fullName evidence="2">alpha-L-rhamnosidase</fullName>
        <ecNumber evidence="2">3.2.1.40</ecNumber>
    </recommendedName>
</protein>
<organism evidence="11 12">
    <name type="scientific">Clostridium facile</name>
    <dbReference type="NCBI Taxonomy" id="2763035"/>
    <lineage>
        <taxon>Bacteria</taxon>
        <taxon>Bacillati</taxon>
        <taxon>Bacillota</taxon>
        <taxon>Clostridia</taxon>
        <taxon>Eubacteriales</taxon>
        <taxon>Clostridiaceae</taxon>
        <taxon>Clostridium</taxon>
    </lineage>
</organism>
<dbReference type="InterPro" id="IPR008928">
    <property type="entry name" value="6-hairpin_glycosidase_sf"/>
</dbReference>
<evidence type="ECO:0000313" key="11">
    <source>
        <dbReference type="EMBL" id="MBC5787482.1"/>
    </source>
</evidence>
<dbReference type="Pfam" id="PF07554">
    <property type="entry name" value="FIVAR"/>
    <property type="match status" value="3"/>
</dbReference>
<accession>A0ABR7IRN9</accession>
<evidence type="ECO:0000313" key="12">
    <source>
        <dbReference type="Proteomes" id="UP000649151"/>
    </source>
</evidence>
<evidence type="ECO:0000259" key="9">
    <source>
        <dbReference type="Pfam" id="PF17389"/>
    </source>
</evidence>
<evidence type="ECO:0000256" key="1">
    <source>
        <dbReference type="ARBA" id="ARBA00001445"/>
    </source>
</evidence>
<feature type="domain" description="Alpha-L-rhamnosidase six-hairpin glycosidase" evidence="9">
    <location>
        <begin position="542"/>
        <end position="903"/>
    </location>
</feature>
<gene>
    <name evidence="11" type="ORF">H8Z77_05505</name>
</gene>
<feature type="signal peptide" evidence="6">
    <location>
        <begin position="1"/>
        <end position="25"/>
    </location>
</feature>
<comment type="catalytic activity">
    <reaction evidence="1">
        <text>Hydrolysis of terminal non-reducing alpha-L-rhamnose residues in alpha-L-rhamnosides.</text>
        <dbReference type="EC" id="3.2.1.40"/>
    </reaction>
</comment>
<dbReference type="Gene3D" id="1.50.10.10">
    <property type="match status" value="1"/>
</dbReference>
<dbReference type="Pfam" id="PF17389">
    <property type="entry name" value="Bac_rhamnosid6H"/>
    <property type="match status" value="1"/>
</dbReference>
<evidence type="ECO:0000259" key="10">
    <source>
        <dbReference type="Pfam" id="PF17390"/>
    </source>
</evidence>
<feature type="compositionally biased region" description="Polar residues" evidence="4">
    <location>
        <begin position="1248"/>
        <end position="1271"/>
    </location>
</feature>
<dbReference type="Pfam" id="PF08531">
    <property type="entry name" value="Bac_rhamnosid_N"/>
    <property type="match status" value="1"/>
</dbReference>
<evidence type="ECO:0000259" key="7">
    <source>
        <dbReference type="Pfam" id="PF05592"/>
    </source>
</evidence>
<keyword evidence="3 11" id="KW-0378">Hydrolase</keyword>
<dbReference type="GO" id="GO:0016787">
    <property type="term" value="F:hydrolase activity"/>
    <property type="evidence" value="ECO:0007669"/>
    <property type="project" value="UniProtKB-KW"/>
</dbReference>
<dbReference type="Gene3D" id="2.60.120.260">
    <property type="entry name" value="Galactose-binding domain-like"/>
    <property type="match status" value="2"/>
</dbReference>
<dbReference type="InterPro" id="IPR035398">
    <property type="entry name" value="Bac_rhamnosid_C"/>
</dbReference>
<dbReference type="InterPro" id="IPR013737">
    <property type="entry name" value="Bac_rhamnosid_N"/>
</dbReference>
<sequence length="1302" mass="142555">MKNKKWAKVLSALVATSLTMTTLMASINVSATPDTNVNLKDLTVEYVDSPEGIDVEAPRFGWKMDSNLVGAEQTAYQIVVKDTDGNLAWDSGKVNSDNSIAVEYASKTPLAPETDYVVSVTSWDNYGNQATADTTFSTGVDGWDDAKWVSPGETDYAVAMMRSPKQTIQDKTIKNAKLYMTALGDYKAYINGQLVESEKGETAFDPGWVNYNNYIQYQTYDVTDYISGTDLVLSAELGRGWYKSSISANGYKGVAIGGEGDLDLAMIGKLVIEYEDGTEQTIATDDTWEYNKNGPIYNHDFYTNGSFDPNATTDPDNFVDGVKWGGEKYDASKEVPGWNLPSFDTTQSEDWNDVRIITYNGDIISNNGAAVAYYNEENNQYPQTSSFTYKDSEINYSKEEGGTSEHVLGEVVRHNVDLMNEEVTIQPGERLIVNLGQNMAGVLETTMEAEPGTTVVFSHAEMLNDGNKNPDMPRGGSTGPDGTIYTASLRGEKTAVYKFGEEAEVTYRPDFTFFGFQYVQITATKPVTIKNVVGVPITSATKQTGNITTNNADLNQLFSNVLWSQRSNFLSIPTDCPQRNERCGWTGDVQLFAGTGTFNFDSVAFLQNYQAICDDQAASYNDLYTAVMPAQQGYGKNVSSGWSDVGIVLPWTLYQQTGDISIIEESFDQMDAYMDAIGPNGEGYNENWYGDWVSLQACSIQYLNLCYRAYDAQLMAKMAEALGYQEKVDKYNQIFDETKAFFFEKYVAENGDILSATADGKSEGDTYHTEYVDNSQTAISWALKLGFYKDEAHRQYIISKLLESIKNEDGSFRPGYAEDTLAVGFLGLNVILPSLSGNGQREYAYKLLQQNQFPSWLYSVEQGATSIWERWNSYSKENSFMEPGMNSFNHFSFGACLEWMYQEMAGISRDEANPGFKHIDLTPSIDTTGGINDVQASYDSYYGVIESGWTAENGKLTTYNTTVPANTTATLYLPVEASAVENFTNITGIEFTGMTIHNDMEVASFRVAAGSYNFAVNDGVLTVSLADGYVPAVETNKTILNDVIDYADAQMQDEAYQNVIPMVRETFEAALTNAKNVAADITADQDTVDNAWRTLLNEIHKLGFVQGDKASLGSLISAAGSIETNLDRYVEAGKQEFVDALKAARAVYEDDNAMQAEIDTVSSALLDAMMELRFKADKSVLEDVLAEASKLDASAYTAESYSVLEAAVNNANAVLADENATQDDVDLAVNAVRTAIDGLVAVDGTPAETPTDNGNTVDGTQTGQESTTTKANAAKTGDFAPIAGIAALAVAGAALAITRRKK</sequence>
<dbReference type="InterPro" id="IPR016007">
    <property type="entry name" value="Alpha_rhamnosid"/>
</dbReference>
<comment type="caution">
    <text evidence="11">The sequence shown here is derived from an EMBL/GenBank/DDBJ whole genome shotgun (WGS) entry which is preliminary data.</text>
</comment>
<feature type="domain" description="Alpha-L-rhamnosidase C-terminal" evidence="10">
    <location>
        <begin position="906"/>
        <end position="980"/>
    </location>
</feature>
<keyword evidence="5" id="KW-0812">Transmembrane</keyword>
<dbReference type="SUPFAM" id="SSF48208">
    <property type="entry name" value="Six-hairpin glycosidases"/>
    <property type="match status" value="1"/>
</dbReference>
<evidence type="ECO:0000256" key="5">
    <source>
        <dbReference type="SAM" id="Phobius"/>
    </source>
</evidence>
<name>A0ABR7IRN9_9CLOT</name>
<reference evidence="11 12" key="1">
    <citation type="submission" date="2020-08" db="EMBL/GenBank/DDBJ databases">
        <title>Genome public.</title>
        <authorList>
            <person name="Liu C."/>
            <person name="Sun Q."/>
        </authorList>
    </citation>
    <scope>NUCLEOTIDE SEQUENCE [LARGE SCALE GENOMIC DNA]</scope>
    <source>
        <strain evidence="11 12">NSJ-27</strain>
    </source>
</reference>
<dbReference type="Pfam" id="PF17390">
    <property type="entry name" value="Bac_rhamnosid_C"/>
    <property type="match status" value="1"/>
</dbReference>
<dbReference type="InterPro" id="IPR035396">
    <property type="entry name" value="Bac_rhamnosid6H"/>
</dbReference>
<dbReference type="InterPro" id="IPR012341">
    <property type="entry name" value="6hp_glycosidase-like_sf"/>
</dbReference>
<dbReference type="RefSeq" id="WP_186996413.1">
    <property type="nucleotide sequence ID" value="NZ_JACOQK010000001.1"/>
</dbReference>
<dbReference type="InterPro" id="IPR013783">
    <property type="entry name" value="Ig-like_fold"/>
</dbReference>
<keyword evidence="6" id="KW-0732">Signal</keyword>
<dbReference type="Proteomes" id="UP000649151">
    <property type="component" value="Unassembled WGS sequence"/>
</dbReference>
<dbReference type="Gene3D" id="1.20.1270.90">
    <property type="entry name" value="AF1782-like"/>
    <property type="match status" value="3"/>
</dbReference>
<proteinExistence type="predicted"/>
<dbReference type="Pfam" id="PF05592">
    <property type="entry name" value="Bac_rhamnosid"/>
    <property type="match status" value="1"/>
</dbReference>
<evidence type="ECO:0000256" key="2">
    <source>
        <dbReference type="ARBA" id="ARBA00012652"/>
    </source>
</evidence>
<dbReference type="EC" id="3.2.1.40" evidence="2"/>
<dbReference type="InterPro" id="IPR008902">
    <property type="entry name" value="Rhamnosid_concanavalin"/>
</dbReference>
<dbReference type="Gene3D" id="2.60.420.10">
    <property type="entry name" value="Maltose phosphorylase, domain 3"/>
    <property type="match status" value="1"/>
</dbReference>
<evidence type="ECO:0000259" key="8">
    <source>
        <dbReference type="Pfam" id="PF08531"/>
    </source>
</evidence>
<keyword evidence="5" id="KW-1133">Transmembrane helix</keyword>
<dbReference type="Pfam" id="PF25788">
    <property type="entry name" value="Ig_Rha78A_N"/>
    <property type="match status" value="1"/>
</dbReference>
<dbReference type="Gene3D" id="2.60.40.10">
    <property type="entry name" value="Immunoglobulins"/>
    <property type="match status" value="1"/>
</dbReference>
<keyword evidence="5" id="KW-0472">Membrane</keyword>
<dbReference type="PANTHER" id="PTHR33307:SF6">
    <property type="entry name" value="ALPHA-RHAMNOSIDASE (EUROFUNG)-RELATED"/>
    <property type="match status" value="1"/>
</dbReference>
<feature type="domain" description="Alpha-L-rhamnosidase concanavalin-like" evidence="7">
    <location>
        <begin position="428"/>
        <end position="527"/>
    </location>
</feature>
<feature type="transmembrane region" description="Helical" evidence="5">
    <location>
        <begin position="1279"/>
        <end position="1298"/>
    </location>
</feature>